<proteinExistence type="predicted"/>
<organism evidence="1">
    <name type="scientific">viral metagenome</name>
    <dbReference type="NCBI Taxonomy" id="1070528"/>
    <lineage>
        <taxon>unclassified sequences</taxon>
        <taxon>metagenomes</taxon>
        <taxon>organismal metagenomes</taxon>
    </lineage>
</organism>
<accession>A0A6C0JX63</accession>
<reference evidence="1" key="1">
    <citation type="journal article" date="2020" name="Nature">
        <title>Giant virus diversity and host interactions through global metagenomics.</title>
        <authorList>
            <person name="Schulz F."/>
            <person name="Roux S."/>
            <person name="Paez-Espino D."/>
            <person name="Jungbluth S."/>
            <person name="Walsh D.A."/>
            <person name="Denef V.J."/>
            <person name="McMahon K.D."/>
            <person name="Konstantinidis K.T."/>
            <person name="Eloe-Fadrosh E.A."/>
            <person name="Kyrpides N.C."/>
            <person name="Woyke T."/>
        </authorList>
    </citation>
    <scope>NUCLEOTIDE SEQUENCE</scope>
    <source>
        <strain evidence="1">GVMAG-S-1101164-105</strain>
    </source>
</reference>
<dbReference type="EMBL" id="MN740738">
    <property type="protein sequence ID" value="QHU09521.1"/>
    <property type="molecule type" value="Genomic_DNA"/>
</dbReference>
<evidence type="ECO:0000313" key="1">
    <source>
        <dbReference type="EMBL" id="QHU09521.1"/>
    </source>
</evidence>
<name>A0A6C0JX63_9ZZZZ</name>
<sequence length="1606" mass="179485">MADNEEIGFELGDRVLLLGGQIDKLEGRIYYIDENLIRILPEGVSDRLVDVPIIEGDIDPSLEIEHFYQLSKRTNPAFVSQINANVGQIAQTFSAAGDLGAVYTIKAINEKDDSIVLADDTENDFEINFDFKGIPLDLPFAVLRPRELPVEDNYNIEAEANTNTEQEAVPTEADLFEDLLDSEMAKLAETAVGKIQEIDASERVYPDMDQRNDMIQDMIAALPVASQKNPEQQQRIRKLVEQCMSLRNSLVEYSKTGDPVGQIPTSYLTLSDLIKNKDIPLSRPVIESKRILFLDHTAASILSMADNNPSQDAIEVAGADVIIKYLDDTVKARNNFTKTQLGGISAEQVSEGLPAWFQSFETINNVYDKTWAPMSRNGNTRFKADKEFFQAPIPDLDTPLIDGVRAKMDDKTILTADYVGKIHLSMLRGLGPRKTRLRERDPLLQVEAAEDGSVSNTLLFPLSEQRNLGATRSGRIANDIAYSQIRPESMHDILERLEGIPDVATAGRILSVGEGGNTLGNIQLSDWLLAQPLYPLGLADAATGLSNYGFSDVELNSDQQDSIVTKIDKFRALIKQHLIELRDASTAELSKQKMQNNSFLIGEALTEFMAILEGQPILASKIQEVRNKLPPYKNNDVAIIASILEKSSDLFLTTMAQVAAPLARERRRMEHDRFLEALNQALAKNLKDENAGYEPDRNNCPHVLDYNDIHKVRDDSQRMKLFAKFVTKYRGKREDNWVNCSACGLHLVCYHEILLLQEFLHPREKDTIHKELILTFGGEQFHGRFTCKNCGQVLAELEYDTSIEFTDDGVPMSGRSVLELNDKVENDILDQLLGPSAAGEDAIEFKTDTQTTTYRAALKIFDTIGITAKEDAYKRIVQRVESEILKQPSLEDYKKITKGKRAMDYDVYINRILVASTAVNCVIEIQVDIPGYVMRFKLPGCRAGFSGYPLGNEKDRTCIEYIACAVASIQENSAPWNMTGYMRDSNEKKRQEAILVDMNRLLTPLLTNTMVQQQISMKRAQLQDLYGSVIYSEQLPEFIPAGFHPHPHKPSDEPIVVPEAAGQIERIRAWILQANKIGKDNGNYVKGTPYSDATCCLMPIQKPGSFLKAGDLVELPLKSPPVGPVKSHLGIHFVPRPAERLEGVVSPEIIYRIFLKVCYKGANMGLPHQPGYTNQCIYCDFIFSESPYTPRIFPPIKSATTNSKEFQKDIETYFKDVESVIRNGKIALETQGISITKQTFDEVLDASHMAYKVAPYVKKVPIAGMNLFDMLRRISPEPFEGWQQMLTLTMEGLSKLTPGADDIEIAEAYGQISNFAAGIITEFEGRVGATNARVLQKVLESGPNEMIETVRTYFLIPFQRLICNFNTSSLLDFNKLAPKTNDDVNRATAVHLEYLKVLEKRATGSTLDKLKWARGRLADALVILKKYIRGPTIPGGSLGISYITTALIGGILSDFIDPNSVPPGMGEVSAAVNSGARAPIQIIDVCIQKISKESLKFTEEQIREMIARRDQLEKNTFVKKYDKLTPEEKATAKRIKAIGAKEWAVGGTKAVYAYDPEQYERERVQRLEMGFQDATRGGDIYIDGVPAGEYREEGGYDNAQMAEDDY</sequence>
<protein>
    <submittedName>
        <fullName evidence="1">Uncharacterized protein</fullName>
    </submittedName>
</protein>